<keyword evidence="3" id="KW-1185">Reference proteome</keyword>
<comment type="caution">
    <text evidence="2">The sequence shown here is derived from an EMBL/GenBank/DDBJ whole genome shotgun (WGS) entry which is preliminary data.</text>
</comment>
<proteinExistence type="predicted"/>
<gene>
    <name evidence="2" type="ORF">LSH36_537g01020</name>
</gene>
<evidence type="ECO:0000313" key="2">
    <source>
        <dbReference type="EMBL" id="KAK2147757.1"/>
    </source>
</evidence>
<evidence type="ECO:0000313" key="3">
    <source>
        <dbReference type="Proteomes" id="UP001208570"/>
    </source>
</evidence>
<reference evidence="2" key="1">
    <citation type="journal article" date="2023" name="Mol. Biol. Evol.">
        <title>Third-Generation Sequencing Reveals the Adaptive Role of the Epigenome in Three Deep-Sea Polychaetes.</title>
        <authorList>
            <person name="Perez M."/>
            <person name="Aroh O."/>
            <person name="Sun Y."/>
            <person name="Lan Y."/>
            <person name="Juniper S.K."/>
            <person name="Young C.R."/>
            <person name="Angers B."/>
            <person name="Qian P.Y."/>
        </authorList>
    </citation>
    <scope>NUCLEOTIDE SEQUENCE</scope>
    <source>
        <strain evidence="2">P08H-3</strain>
    </source>
</reference>
<dbReference type="AlphaFoldDB" id="A0AAD9MVX4"/>
<feature type="compositionally biased region" description="Polar residues" evidence="1">
    <location>
        <begin position="12"/>
        <end position="25"/>
    </location>
</feature>
<sequence length="25" mass="2838">MAYLSHELWVTHPSQPGTNRVNGSR</sequence>
<feature type="region of interest" description="Disordered" evidence="1">
    <location>
        <begin position="1"/>
        <end position="25"/>
    </location>
</feature>
<dbReference type="Proteomes" id="UP001208570">
    <property type="component" value="Unassembled WGS sequence"/>
</dbReference>
<accession>A0AAD9MVX4</accession>
<dbReference type="EMBL" id="JAODUP010000537">
    <property type="protein sequence ID" value="KAK2147757.1"/>
    <property type="molecule type" value="Genomic_DNA"/>
</dbReference>
<protein>
    <submittedName>
        <fullName evidence="2">Uncharacterized protein</fullName>
    </submittedName>
</protein>
<evidence type="ECO:0000256" key="1">
    <source>
        <dbReference type="SAM" id="MobiDB-lite"/>
    </source>
</evidence>
<organism evidence="2 3">
    <name type="scientific">Paralvinella palmiformis</name>
    <dbReference type="NCBI Taxonomy" id="53620"/>
    <lineage>
        <taxon>Eukaryota</taxon>
        <taxon>Metazoa</taxon>
        <taxon>Spiralia</taxon>
        <taxon>Lophotrochozoa</taxon>
        <taxon>Annelida</taxon>
        <taxon>Polychaeta</taxon>
        <taxon>Sedentaria</taxon>
        <taxon>Canalipalpata</taxon>
        <taxon>Terebellida</taxon>
        <taxon>Terebelliformia</taxon>
        <taxon>Alvinellidae</taxon>
        <taxon>Paralvinella</taxon>
    </lineage>
</organism>
<name>A0AAD9MVX4_9ANNE</name>